<evidence type="ECO:0000256" key="2">
    <source>
        <dbReference type="ARBA" id="ARBA00009096"/>
    </source>
</evidence>
<comment type="caution">
    <text evidence="9">The sequence shown here is derived from an EMBL/GenBank/DDBJ whole genome shotgun (WGS) entry which is preliminary data.</text>
</comment>
<gene>
    <name evidence="9" type="ORF">CAC42_1577</name>
</gene>
<proteinExistence type="inferred from homology"/>
<feature type="transmembrane region" description="Helical" evidence="7">
    <location>
        <begin position="127"/>
        <end position="145"/>
    </location>
</feature>
<evidence type="ECO:0000313" key="9">
    <source>
        <dbReference type="EMBL" id="PNS21723.1"/>
    </source>
</evidence>
<dbReference type="InParanoid" id="A0A2K1R3F1"/>
<comment type="subcellular location">
    <subcellularLocation>
        <location evidence="1">Endoplasmic reticulum membrane</location>
        <topology evidence="1">Multi-pass membrane protein</topology>
    </subcellularLocation>
</comment>
<dbReference type="PROSITE" id="PS51751">
    <property type="entry name" value="EXPERA"/>
    <property type="match status" value="1"/>
</dbReference>
<organism evidence="9 10">
    <name type="scientific">Sphaceloma murrayae</name>
    <dbReference type="NCBI Taxonomy" id="2082308"/>
    <lineage>
        <taxon>Eukaryota</taxon>
        <taxon>Fungi</taxon>
        <taxon>Dikarya</taxon>
        <taxon>Ascomycota</taxon>
        <taxon>Pezizomycotina</taxon>
        <taxon>Dothideomycetes</taxon>
        <taxon>Dothideomycetidae</taxon>
        <taxon>Myriangiales</taxon>
        <taxon>Elsinoaceae</taxon>
        <taxon>Sphaceloma</taxon>
    </lineage>
</organism>
<keyword evidence="10" id="KW-1185">Reference proteome</keyword>
<evidence type="ECO:0000313" key="10">
    <source>
        <dbReference type="Proteomes" id="UP000243797"/>
    </source>
</evidence>
<reference evidence="9 10" key="1">
    <citation type="submission" date="2017-06" db="EMBL/GenBank/DDBJ databases">
        <title>Draft genome sequence of a variant of Elsinoe murrayae.</title>
        <authorList>
            <person name="Cheng Q."/>
        </authorList>
    </citation>
    <scope>NUCLEOTIDE SEQUENCE [LARGE SCALE GENOMIC DNA]</scope>
    <source>
        <strain evidence="9 10">CQ-2017a</strain>
    </source>
</reference>
<feature type="transmembrane region" description="Helical" evidence="7">
    <location>
        <begin position="95"/>
        <end position="115"/>
    </location>
</feature>
<dbReference type="AlphaFoldDB" id="A0A2K1R3F1"/>
<dbReference type="GO" id="GO:0005789">
    <property type="term" value="C:endoplasmic reticulum membrane"/>
    <property type="evidence" value="ECO:0007669"/>
    <property type="project" value="UniProtKB-SubCell"/>
</dbReference>
<protein>
    <recommendedName>
        <fullName evidence="7">Efficient mitochondria targeting-associated protein 19</fullName>
    </recommendedName>
</protein>
<dbReference type="PIRSF" id="PIRSF031032">
    <property type="entry name" value="TMP_97_prd"/>
    <property type="match status" value="1"/>
</dbReference>
<comment type="similarity">
    <text evidence="2">Belongs to the TMEM97/sigma-2 receptor family.</text>
</comment>
<feature type="transmembrane region" description="Helical" evidence="7">
    <location>
        <begin position="7"/>
        <end position="29"/>
    </location>
</feature>
<dbReference type="OrthoDB" id="433124at2759"/>
<keyword evidence="3 7" id="KW-0812">Transmembrane</keyword>
<dbReference type="EMBL" id="NKHZ01000010">
    <property type="protein sequence ID" value="PNS21723.1"/>
    <property type="molecule type" value="Genomic_DNA"/>
</dbReference>
<evidence type="ECO:0000259" key="8">
    <source>
        <dbReference type="PROSITE" id="PS51751"/>
    </source>
</evidence>
<evidence type="ECO:0000256" key="1">
    <source>
        <dbReference type="ARBA" id="ARBA00004477"/>
    </source>
</evidence>
<keyword evidence="6 7" id="KW-0472">Membrane</keyword>
<evidence type="ECO:0000256" key="6">
    <source>
        <dbReference type="ARBA" id="ARBA00023136"/>
    </source>
</evidence>
<evidence type="ECO:0000256" key="7">
    <source>
        <dbReference type="PIRNR" id="PIRNR031032"/>
    </source>
</evidence>
<dbReference type="InterPro" id="IPR051987">
    <property type="entry name" value="Sigma-2_receptor-like"/>
</dbReference>
<feature type="transmembrane region" description="Helical" evidence="7">
    <location>
        <begin position="63"/>
        <end position="83"/>
    </location>
</feature>
<accession>A0A2K1R3F1</accession>
<dbReference type="STRING" id="2082308.A0A2K1R3F1"/>
<evidence type="ECO:0000256" key="4">
    <source>
        <dbReference type="ARBA" id="ARBA00022824"/>
    </source>
</evidence>
<feature type="domain" description="EXPERA" evidence="8">
    <location>
        <begin position="5"/>
        <end position="141"/>
    </location>
</feature>
<evidence type="ECO:0000256" key="3">
    <source>
        <dbReference type="ARBA" id="ARBA00022692"/>
    </source>
</evidence>
<dbReference type="Pfam" id="PF05241">
    <property type="entry name" value="EBP"/>
    <property type="match status" value="1"/>
</dbReference>
<dbReference type="Proteomes" id="UP000243797">
    <property type="component" value="Unassembled WGS sequence"/>
</dbReference>
<evidence type="ECO:0000256" key="5">
    <source>
        <dbReference type="ARBA" id="ARBA00022989"/>
    </source>
</evidence>
<dbReference type="InterPro" id="IPR016964">
    <property type="entry name" value="Sigma2_recept"/>
</dbReference>
<dbReference type="FunCoup" id="A0A2K1R3F1">
    <property type="interactions" value="42"/>
</dbReference>
<keyword evidence="4 7" id="KW-0256">Endoplasmic reticulum</keyword>
<keyword evidence="5 7" id="KW-1133">Transmembrane helix</keyword>
<name>A0A2K1R3F1_9PEZI</name>
<sequence length="167" mass="19529">MSRKIDLIYMIFFAIHLIVMFNVDLHPLWPASIRPAYMDSLRQWYVTTYRDQFFVAPPAWFDLYMYLELIYHVPLCLWAIPALLNDDRRIPVQLLVYAVETGVTTLTCIADYMSWKAVSWDEKLELGKLYVPYLAVSVFMGIDMIQRLNVAVSGRRQPVTASGKKQR</sequence>
<dbReference type="InterPro" id="IPR033118">
    <property type="entry name" value="EXPERA"/>
</dbReference>
<dbReference type="PANTHER" id="PTHR31204">
    <property type="entry name" value="SIGMA INTRACELLULAR RECEPTOR 2"/>
    <property type="match status" value="1"/>
</dbReference>
<dbReference type="PANTHER" id="PTHR31204:SF1">
    <property type="entry name" value="SIGMA INTRACELLULAR RECEPTOR 2"/>
    <property type="match status" value="1"/>
</dbReference>